<dbReference type="Proteomes" id="UP000066042">
    <property type="component" value="Chromosome"/>
</dbReference>
<dbReference type="GeneID" id="26137632"/>
<dbReference type="EMBL" id="CP013050">
    <property type="protein sequence ID" value="ALM76308.1"/>
    <property type="molecule type" value="Genomic_DNA"/>
</dbReference>
<gene>
    <name evidence="1" type="ORF">TBCH5v1_2417</name>
</gene>
<dbReference type="STRING" id="55802.TBCH5v1_2417"/>
<organism evidence="1 2">
    <name type="scientific">Thermococcus barophilus</name>
    <dbReference type="NCBI Taxonomy" id="55802"/>
    <lineage>
        <taxon>Archaea</taxon>
        <taxon>Methanobacteriati</taxon>
        <taxon>Methanobacteriota</taxon>
        <taxon>Thermococci</taxon>
        <taxon>Thermococcales</taxon>
        <taxon>Thermococcaceae</taxon>
        <taxon>Thermococcus</taxon>
    </lineage>
</organism>
<evidence type="ECO:0000313" key="1">
    <source>
        <dbReference type="EMBL" id="ALM76308.1"/>
    </source>
</evidence>
<accession>A0A0S1XEX1</accession>
<evidence type="ECO:0000313" key="2">
    <source>
        <dbReference type="Proteomes" id="UP000066042"/>
    </source>
</evidence>
<dbReference type="PATRIC" id="fig|55802.8.peg.2399"/>
<name>A0A0S1XEX1_THEBA</name>
<reference evidence="1 2" key="1">
    <citation type="journal article" date="2016" name="Genome Announc.">
        <title>Complete genome sequence of the hyperthermophilic and piezophilic archaeon Thermococcus barophilus Ch5, capable of growth at the expense of hydrogenogenesis from carbon monoxide and formate.</title>
        <authorList>
            <person name="Oger P."/>
            <person name="Sokolova T.G."/>
            <person name="Kozhevnikova D.A."/>
            <person name="Taranov E.A."/>
            <person name="Vannier P."/>
            <person name="Lee H.S."/>
            <person name="Kwon K.K."/>
            <person name="Kang S.G."/>
            <person name="Lee J.H."/>
            <person name="Bonch-Osmolovskaya E.A."/>
            <person name="Lebedinsky A.V."/>
        </authorList>
    </citation>
    <scope>NUCLEOTIDE SEQUENCE [LARGE SCALE GENOMIC DNA]</scope>
    <source>
        <strain evidence="2">Ch5</strain>
    </source>
</reference>
<protein>
    <submittedName>
        <fullName evidence="1">Uncharacterized protein</fullName>
    </submittedName>
</protein>
<sequence length="143" mass="15819">MKRGQLSLDLLFAVLLIIVTLTNLTYLATSEISHAESFDTFTKVRLFSSTLVDHSAKVYAIGEGYKVREVAPDLNGGTIRVVFDGATNKIIVNATVNGRSFWIVKNSTVPLSTSSVNLTSGEEFWITVYYNTTEGMLYVKVEK</sequence>
<dbReference type="RefSeq" id="WP_056934718.1">
    <property type="nucleotide sequence ID" value="NZ_CP013050.1"/>
</dbReference>
<proteinExistence type="predicted"/>
<dbReference type="AlphaFoldDB" id="A0A0S1XEX1"/>